<keyword evidence="3" id="KW-1185">Reference proteome</keyword>
<dbReference type="AlphaFoldDB" id="A0AAD6BDP0"/>
<proteinExistence type="predicted"/>
<feature type="non-terminal residue" evidence="2">
    <location>
        <position position="107"/>
    </location>
</feature>
<name>A0AAD6BDP0_9TELE</name>
<accession>A0AAD6BDP0</accession>
<sequence length="107" mass="11998">AYLNHLREPKAGGCTQIYRLYRLLSEFISPKPPPLNEFQMFRRRNGTRRLPRMTLAADVAGPRTNKLADDNVTLPPQHRNSSSLGKTNRLGLLSRSGNKNLANNAKG</sequence>
<feature type="region of interest" description="Disordered" evidence="1">
    <location>
        <begin position="61"/>
        <end position="107"/>
    </location>
</feature>
<dbReference type="Proteomes" id="UP001219934">
    <property type="component" value="Unassembled WGS sequence"/>
</dbReference>
<gene>
    <name evidence="2" type="ORF">JOQ06_011927</name>
</gene>
<reference evidence="2" key="1">
    <citation type="submission" date="2022-11" db="EMBL/GenBank/DDBJ databases">
        <title>Chromosome-level genome of Pogonophryne albipinna.</title>
        <authorList>
            <person name="Jo E."/>
        </authorList>
    </citation>
    <scope>NUCLEOTIDE SEQUENCE</scope>
    <source>
        <strain evidence="2">SGF0006</strain>
        <tissue evidence="2">Muscle</tissue>
    </source>
</reference>
<evidence type="ECO:0000313" key="2">
    <source>
        <dbReference type="EMBL" id="KAJ4942057.1"/>
    </source>
</evidence>
<evidence type="ECO:0000256" key="1">
    <source>
        <dbReference type="SAM" id="MobiDB-lite"/>
    </source>
</evidence>
<comment type="caution">
    <text evidence="2">The sequence shown here is derived from an EMBL/GenBank/DDBJ whole genome shotgun (WGS) entry which is preliminary data.</text>
</comment>
<evidence type="ECO:0000313" key="3">
    <source>
        <dbReference type="Proteomes" id="UP001219934"/>
    </source>
</evidence>
<dbReference type="EMBL" id="JAPTMU010000006">
    <property type="protein sequence ID" value="KAJ4942057.1"/>
    <property type="molecule type" value="Genomic_DNA"/>
</dbReference>
<protein>
    <submittedName>
        <fullName evidence="2">Uncharacterized protein</fullName>
    </submittedName>
</protein>
<feature type="non-terminal residue" evidence="2">
    <location>
        <position position="1"/>
    </location>
</feature>
<organism evidence="2 3">
    <name type="scientific">Pogonophryne albipinna</name>
    <dbReference type="NCBI Taxonomy" id="1090488"/>
    <lineage>
        <taxon>Eukaryota</taxon>
        <taxon>Metazoa</taxon>
        <taxon>Chordata</taxon>
        <taxon>Craniata</taxon>
        <taxon>Vertebrata</taxon>
        <taxon>Euteleostomi</taxon>
        <taxon>Actinopterygii</taxon>
        <taxon>Neopterygii</taxon>
        <taxon>Teleostei</taxon>
        <taxon>Neoteleostei</taxon>
        <taxon>Acanthomorphata</taxon>
        <taxon>Eupercaria</taxon>
        <taxon>Perciformes</taxon>
        <taxon>Notothenioidei</taxon>
        <taxon>Pogonophryne</taxon>
    </lineage>
</organism>
<feature type="compositionally biased region" description="Polar residues" evidence="1">
    <location>
        <begin position="95"/>
        <end position="107"/>
    </location>
</feature>